<dbReference type="AlphaFoldDB" id="A0A8S9Z5C6"/>
<comment type="caution">
    <text evidence="1">The sequence shown here is derived from an EMBL/GenBank/DDBJ whole genome shotgun (WGS) entry which is preliminary data.</text>
</comment>
<protein>
    <submittedName>
        <fullName evidence="1">Uncharacterized protein</fullName>
    </submittedName>
</protein>
<organism evidence="1 2">
    <name type="scientific">Paragonimus skrjabini miyazakii</name>
    <dbReference type="NCBI Taxonomy" id="59628"/>
    <lineage>
        <taxon>Eukaryota</taxon>
        <taxon>Metazoa</taxon>
        <taxon>Spiralia</taxon>
        <taxon>Lophotrochozoa</taxon>
        <taxon>Platyhelminthes</taxon>
        <taxon>Trematoda</taxon>
        <taxon>Digenea</taxon>
        <taxon>Plagiorchiida</taxon>
        <taxon>Troglotremata</taxon>
        <taxon>Troglotrematidae</taxon>
        <taxon>Paragonimus</taxon>
    </lineage>
</organism>
<sequence length="30" mass="3237">MACVLFPKFAHNSIGGTTNCTDSLDFPYEG</sequence>
<evidence type="ECO:0000313" key="2">
    <source>
        <dbReference type="Proteomes" id="UP000822476"/>
    </source>
</evidence>
<dbReference type="Proteomes" id="UP000822476">
    <property type="component" value="Unassembled WGS sequence"/>
</dbReference>
<reference evidence="1" key="1">
    <citation type="submission" date="2019-07" db="EMBL/GenBank/DDBJ databases">
        <title>Annotation for the trematode Paragonimus miyazaki's.</title>
        <authorList>
            <person name="Choi Y.-J."/>
        </authorList>
    </citation>
    <scope>NUCLEOTIDE SEQUENCE</scope>
    <source>
        <strain evidence="1">Japan</strain>
    </source>
</reference>
<gene>
    <name evidence="1" type="ORF">EG68_00613</name>
</gene>
<proteinExistence type="predicted"/>
<dbReference type="EMBL" id="JTDE01000171">
    <property type="protein sequence ID" value="KAF7262102.1"/>
    <property type="molecule type" value="Genomic_DNA"/>
</dbReference>
<name>A0A8S9Z5C6_9TREM</name>
<accession>A0A8S9Z5C6</accession>
<keyword evidence="2" id="KW-1185">Reference proteome</keyword>
<evidence type="ECO:0000313" key="1">
    <source>
        <dbReference type="EMBL" id="KAF7262102.1"/>
    </source>
</evidence>